<organism evidence="4 5">
    <name type="scientific">Pelagicoccus mobilis</name>
    <dbReference type="NCBI Taxonomy" id="415221"/>
    <lineage>
        <taxon>Bacteria</taxon>
        <taxon>Pseudomonadati</taxon>
        <taxon>Verrucomicrobiota</taxon>
        <taxon>Opitutia</taxon>
        <taxon>Puniceicoccales</taxon>
        <taxon>Pelagicoccaceae</taxon>
        <taxon>Pelagicoccus</taxon>
    </lineage>
</organism>
<evidence type="ECO:0000259" key="3">
    <source>
        <dbReference type="Pfam" id="PF13439"/>
    </source>
</evidence>
<accession>A0A934VTG5</accession>
<dbReference type="CDD" id="cd03801">
    <property type="entry name" value="GT4_PimA-like"/>
    <property type="match status" value="1"/>
</dbReference>
<evidence type="ECO:0000256" key="1">
    <source>
        <dbReference type="ARBA" id="ARBA00022679"/>
    </source>
</evidence>
<keyword evidence="1" id="KW-0808">Transferase</keyword>
<dbReference type="GO" id="GO:0009103">
    <property type="term" value="P:lipopolysaccharide biosynthetic process"/>
    <property type="evidence" value="ECO:0007669"/>
    <property type="project" value="TreeGrafter"/>
</dbReference>
<evidence type="ECO:0000259" key="2">
    <source>
        <dbReference type="Pfam" id="PF00534"/>
    </source>
</evidence>
<dbReference type="AlphaFoldDB" id="A0A934VTG5"/>
<reference evidence="4" key="1">
    <citation type="submission" date="2021-01" db="EMBL/GenBank/DDBJ databases">
        <title>Modified the classification status of verrucomicrobia.</title>
        <authorList>
            <person name="Feng X."/>
        </authorList>
    </citation>
    <scope>NUCLEOTIDE SEQUENCE</scope>
    <source>
        <strain evidence="4">KCTC 13126</strain>
    </source>
</reference>
<dbReference type="PANTHER" id="PTHR46401:SF2">
    <property type="entry name" value="GLYCOSYLTRANSFERASE WBBK-RELATED"/>
    <property type="match status" value="1"/>
</dbReference>
<sequence length="413" mass="46833">MLSDIRSHIYSLGSYKCPQSSTQIKAEKLSVAYITHNLKSQGAQNSLLDIATATKENPRFKSLLFSSGRDVLAKHYEEKGIPIILFHRPDAGDPSQEDYDSRLSSLKNLFLKHKIDIVHANTLQTHYAVHAAKQLGIPVIWNIRESDSPSEYFESSPKLVEKSIKQAFSIADSVLFVSRSSQRNWCDAFNVKNSKTLHNSLDYSKMARLTSPHDRFSLREAFGIGCGEKLILTTGTTTERKGQLDLIAAVRHKTEILERSHLVVAGIGRNKYSQRIRSEVRKLPLNKQKRVHLVNELPFREVVPLYLAADIFVFCSRLESLPRSILEAFVFGLPIVTTPVNGVPEVVSENVNGFFYEAGDIEDLSSKIIYLLTNRDQFLQMRKASISQAREHPSFESLMHEYQKTYLEVVDLH</sequence>
<dbReference type="RefSeq" id="WP_200357711.1">
    <property type="nucleotide sequence ID" value="NZ_JAENIL010000049.1"/>
</dbReference>
<dbReference type="InterPro" id="IPR028098">
    <property type="entry name" value="Glyco_trans_4-like_N"/>
</dbReference>
<dbReference type="EMBL" id="JAENIL010000049">
    <property type="protein sequence ID" value="MBK1879499.1"/>
    <property type="molecule type" value="Genomic_DNA"/>
</dbReference>
<feature type="domain" description="Glycosyl transferase family 1" evidence="2">
    <location>
        <begin position="217"/>
        <end position="390"/>
    </location>
</feature>
<dbReference type="GO" id="GO:0016757">
    <property type="term" value="F:glycosyltransferase activity"/>
    <property type="evidence" value="ECO:0007669"/>
    <property type="project" value="InterPro"/>
</dbReference>
<proteinExistence type="predicted"/>
<dbReference type="Proteomes" id="UP000617628">
    <property type="component" value="Unassembled WGS sequence"/>
</dbReference>
<gene>
    <name evidence="4" type="ORF">JIN87_21620</name>
</gene>
<keyword evidence="5" id="KW-1185">Reference proteome</keyword>
<dbReference type="Pfam" id="PF00534">
    <property type="entry name" value="Glycos_transf_1"/>
    <property type="match status" value="1"/>
</dbReference>
<comment type="caution">
    <text evidence="4">The sequence shown here is derived from an EMBL/GenBank/DDBJ whole genome shotgun (WGS) entry which is preliminary data.</text>
</comment>
<name>A0A934VTG5_9BACT</name>
<evidence type="ECO:0000313" key="4">
    <source>
        <dbReference type="EMBL" id="MBK1879499.1"/>
    </source>
</evidence>
<dbReference type="SUPFAM" id="SSF53756">
    <property type="entry name" value="UDP-Glycosyltransferase/glycogen phosphorylase"/>
    <property type="match status" value="1"/>
</dbReference>
<dbReference type="InterPro" id="IPR001296">
    <property type="entry name" value="Glyco_trans_1"/>
</dbReference>
<protein>
    <submittedName>
        <fullName evidence="4">Glycosyltransferase family 4 protein</fullName>
    </submittedName>
</protein>
<dbReference type="Pfam" id="PF13439">
    <property type="entry name" value="Glyco_transf_4"/>
    <property type="match status" value="1"/>
</dbReference>
<evidence type="ECO:0000313" key="5">
    <source>
        <dbReference type="Proteomes" id="UP000617628"/>
    </source>
</evidence>
<feature type="domain" description="Glycosyltransferase subfamily 4-like N-terminal" evidence="3">
    <location>
        <begin position="43"/>
        <end position="199"/>
    </location>
</feature>
<dbReference type="PANTHER" id="PTHR46401">
    <property type="entry name" value="GLYCOSYLTRANSFERASE WBBK-RELATED"/>
    <property type="match status" value="1"/>
</dbReference>
<dbReference type="Gene3D" id="3.40.50.2000">
    <property type="entry name" value="Glycogen Phosphorylase B"/>
    <property type="match status" value="2"/>
</dbReference>